<name>A0AAD5X3Q4_9FUNG</name>
<evidence type="ECO:0000259" key="5">
    <source>
        <dbReference type="PROSITE" id="PS50020"/>
    </source>
</evidence>
<dbReference type="InterPro" id="IPR056685">
    <property type="entry name" value="DUF7783"/>
</dbReference>
<dbReference type="AlphaFoldDB" id="A0AAD5X3Q4"/>
<dbReference type="Gene3D" id="2.20.70.10">
    <property type="match status" value="1"/>
</dbReference>
<gene>
    <name evidence="7" type="ORF">HK097_003865</name>
</gene>
<feature type="compositionally biased region" description="Polar residues" evidence="3">
    <location>
        <begin position="516"/>
        <end position="558"/>
    </location>
</feature>
<feature type="compositionally biased region" description="Acidic residues" evidence="3">
    <location>
        <begin position="34"/>
        <end position="43"/>
    </location>
</feature>
<dbReference type="PROSITE" id="PS50020">
    <property type="entry name" value="WW_DOMAIN_2"/>
    <property type="match status" value="1"/>
</dbReference>
<feature type="region of interest" description="Disordered" evidence="3">
    <location>
        <begin position="26"/>
        <end position="48"/>
    </location>
</feature>
<dbReference type="Proteomes" id="UP001212841">
    <property type="component" value="Unassembled WGS sequence"/>
</dbReference>
<dbReference type="InterPro" id="IPR001202">
    <property type="entry name" value="WW_dom"/>
</dbReference>
<dbReference type="Gene3D" id="1.10.840.10">
    <property type="entry name" value="Ras guanine-nucleotide exchange factors catalytic domain"/>
    <property type="match status" value="1"/>
</dbReference>
<dbReference type="InterPro" id="IPR036020">
    <property type="entry name" value="WW_dom_sf"/>
</dbReference>
<dbReference type="InterPro" id="IPR008937">
    <property type="entry name" value="Ras-like_GEF"/>
</dbReference>
<feature type="compositionally biased region" description="Polar residues" evidence="3">
    <location>
        <begin position="566"/>
        <end position="575"/>
    </location>
</feature>
<evidence type="ECO:0000259" key="6">
    <source>
        <dbReference type="PROSITE" id="PS50212"/>
    </source>
</evidence>
<feature type="region of interest" description="Disordered" evidence="3">
    <location>
        <begin position="95"/>
        <end position="121"/>
    </location>
</feature>
<dbReference type="SUPFAM" id="SSF48366">
    <property type="entry name" value="Ras GEF"/>
    <property type="match status" value="1"/>
</dbReference>
<dbReference type="SMART" id="SM00456">
    <property type="entry name" value="WW"/>
    <property type="match status" value="1"/>
</dbReference>
<feature type="region of interest" description="Disordered" evidence="3">
    <location>
        <begin position="1"/>
        <end position="20"/>
    </location>
</feature>
<dbReference type="Pfam" id="PF00618">
    <property type="entry name" value="RasGEF_N"/>
    <property type="match status" value="1"/>
</dbReference>
<feature type="region of interest" description="Disordered" evidence="3">
    <location>
        <begin position="1028"/>
        <end position="1049"/>
    </location>
</feature>
<dbReference type="SMART" id="SM00147">
    <property type="entry name" value="RasGEF"/>
    <property type="match status" value="1"/>
</dbReference>
<dbReference type="InterPro" id="IPR001895">
    <property type="entry name" value="RASGEF_cat_dom"/>
</dbReference>
<evidence type="ECO:0000313" key="8">
    <source>
        <dbReference type="Proteomes" id="UP001212841"/>
    </source>
</evidence>
<feature type="compositionally biased region" description="Low complexity" evidence="3">
    <location>
        <begin position="1"/>
        <end position="17"/>
    </location>
</feature>
<dbReference type="PROSITE" id="PS50009">
    <property type="entry name" value="RASGEF_CAT"/>
    <property type="match status" value="1"/>
</dbReference>
<organism evidence="7 8">
    <name type="scientific">Rhizophlyctis rosea</name>
    <dbReference type="NCBI Taxonomy" id="64517"/>
    <lineage>
        <taxon>Eukaryota</taxon>
        <taxon>Fungi</taxon>
        <taxon>Fungi incertae sedis</taxon>
        <taxon>Chytridiomycota</taxon>
        <taxon>Chytridiomycota incertae sedis</taxon>
        <taxon>Chytridiomycetes</taxon>
        <taxon>Rhizophlyctidales</taxon>
        <taxon>Rhizophlyctidaceae</taxon>
        <taxon>Rhizophlyctis</taxon>
    </lineage>
</organism>
<feature type="domain" description="N-terminal Ras-GEF" evidence="6">
    <location>
        <begin position="671"/>
        <end position="805"/>
    </location>
</feature>
<dbReference type="CDD" id="cd00155">
    <property type="entry name" value="RasGEF"/>
    <property type="match status" value="1"/>
</dbReference>
<dbReference type="PANTHER" id="PTHR23113">
    <property type="entry name" value="GUANINE NUCLEOTIDE EXCHANGE FACTOR"/>
    <property type="match status" value="1"/>
</dbReference>
<dbReference type="GO" id="GO:0005085">
    <property type="term" value="F:guanyl-nucleotide exchange factor activity"/>
    <property type="evidence" value="ECO:0007669"/>
    <property type="project" value="UniProtKB-KW"/>
</dbReference>
<evidence type="ECO:0000256" key="2">
    <source>
        <dbReference type="PROSITE-ProRule" id="PRU00168"/>
    </source>
</evidence>
<dbReference type="Pfam" id="PF00617">
    <property type="entry name" value="RasGEF"/>
    <property type="match status" value="1"/>
</dbReference>
<keyword evidence="1 2" id="KW-0344">Guanine-nucleotide releasing factor</keyword>
<dbReference type="InterPro" id="IPR000651">
    <property type="entry name" value="Ras-like_Gua-exchang_fac_N"/>
</dbReference>
<dbReference type="PANTHER" id="PTHR23113:SF368">
    <property type="entry name" value="CELL DIVISION CONTROL PROTEIN 25"/>
    <property type="match status" value="1"/>
</dbReference>
<sequence>MQSPYRDSSSAPSSARSVGGMAGYVYPNALNLPDMDDVDDESVSGERDVEVDLPENWGRKYSPEGRPYFFNVETDETTWFLEDIDLETGELRKAVPPVPRPSMPLPPVPTPPLSPSGTSGSSFFSGGQPWTYNRLMSLLTTHLATLTSLSAARKKDQYVSQTSSVVECVRVLLHATGMMERRDEEGETGEWAVLKAHQRHIMSTLSRLVLAAKIASGVWPPPDAHDRMRNAGSDVLLAVRHFVTAAQESSVEVKDPTGSITVTSAILGDGNPSASVTSVSSASPVHGESGDLPDSTTPPPAAPPTNSALIALLANYTQRVTSVTSSFRTYLLQNPNPDTQRLITTVREVVVEVGEYLSTVDEVPFDVEDDVAQEFKVNRVALYDSIKGLVGATTGVTTVMGSETGGLQQHSPVAQKAKETLITATLVVEKAVKDQLLAAKFLVEEKDAVEHQTLLNYIEQYGYTQGTVATAGGASVGGSIYVYPPQQTQSNSSQGYNRGYGYGQTPAPAGPVRRVSGSTRTSVPSLGRQNSLLSNSSNGERGSILSDSEGTALSTRLSELTRRESNGSNGVSMSPTRRRASDMASGAGPRRGSNGSAPSSPGGRRPASELSITTFGEATEDQGPASPGGPGRAKSSKIAQLLGPEAPSRKDSTSAWYLCNDYNPDELIINEAGKVRGGTLQALIVRLTIHSGLDSTFVSTFLLTYRSFTTSTELFHLIINRFNLLPPEGLKEDEYAEWVEKKQTPVKLRVLNIMKSWLETHGNPDSMEDIHTERLIHEFAIHTHRAVSASSSSPQPPANNASPLAIPLAQIIRLIDMREAGASTSLRKTIPSIRHQNAPPPIVPRNLRNLKLLDLDPVELARQITLMESVAYCKIQPAEFLKKAWSEKDSDVSLNIKAMIAMTNQVSGWIVQTILTEREVKKRALYVKLFVQIAEKCRIFNNFNTIMSILAGLNSSPVHRLSRTWELVSPRTKASLDQLRTTMASTRNFAHYRDLLRTLQPPCIPFLGCYLTDLTFIEDGNPDFLSEDKEKDAAAADQAPTPDIPPPSYDAATANRKINFWKRAMTADVIREIQQYQNEPYILQPVPEIQNFLKGVMVSKFDDAALYDLSHRLEPKETDDEKVARLLQESGFM</sequence>
<feature type="compositionally biased region" description="Polar residues" evidence="3">
    <location>
        <begin position="485"/>
        <end position="496"/>
    </location>
</feature>
<reference evidence="7" key="1">
    <citation type="submission" date="2020-05" db="EMBL/GenBank/DDBJ databases">
        <title>Phylogenomic resolution of chytrid fungi.</title>
        <authorList>
            <person name="Stajich J.E."/>
            <person name="Amses K."/>
            <person name="Simmons R."/>
            <person name="Seto K."/>
            <person name="Myers J."/>
            <person name="Bonds A."/>
            <person name="Quandt C.A."/>
            <person name="Barry K."/>
            <person name="Liu P."/>
            <person name="Grigoriev I."/>
            <person name="Longcore J.E."/>
            <person name="James T.Y."/>
        </authorList>
    </citation>
    <scope>NUCLEOTIDE SEQUENCE</scope>
    <source>
        <strain evidence="7">JEL0318</strain>
    </source>
</reference>
<dbReference type="PROSITE" id="PS50212">
    <property type="entry name" value="RASGEF_NTER"/>
    <property type="match status" value="1"/>
</dbReference>
<dbReference type="GO" id="GO:0007265">
    <property type="term" value="P:Ras protein signal transduction"/>
    <property type="evidence" value="ECO:0007669"/>
    <property type="project" value="TreeGrafter"/>
</dbReference>
<proteinExistence type="predicted"/>
<dbReference type="SUPFAM" id="SSF51045">
    <property type="entry name" value="WW domain"/>
    <property type="match status" value="1"/>
</dbReference>
<evidence type="ECO:0000259" key="4">
    <source>
        <dbReference type="PROSITE" id="PS50009"/>
    </source>
</evidence>
<dbReference type="CDD" id="cd06224">
    <property type="entry name" value="REM"/>
    <property type="match status" value="1"/>
</dbReference>
<dbReference type="SMART" id="SM00229">
    <property type="entry name" value="RasGEFN"/>
    <property type="match status" value="1"/>
</dbReference>
<dbReference type="Pfam" id="PF00397">
    <property type="entry name" value="WW"/>
    <property type="match status" value="1"/>
</dbReference>
<dbReference type="CDD" id="cd00201">
    <property type="entry name" value="WW"/>
    <property type="match status" value="1"/>
</dbReference>
<feature type="compositionally biased region" description="Pro residues" evidence="3">
    <location>
        <begin position="96"/>
        <end position="114"/>
    </location>
</feature>
<evidence type="ECO:0000313" key="7">
    <source>
        <dbReference type="EMBL" id="KAJ3053598.1"/>
    </source>
</evidence>
<feature type="compositionally biased region" description="Low complexity" evidence="3">
    <location>
        <begin position="272"/>
        <end position="285"/>
    </location>
</feature>
<dbReference type="GO" id="GO:0005886">
    <property type="term" value="C:plasma membrane"/>
    <property type="evidence" value="ECO:0007669"/>
    <property type="project" value="TreeGrafter"/>
</dbReference>
<dbReference type="Pfam" id="PF25006">
    <property type="entry name" value="DUF7783"/>
    <property type="match status" value="1"/>
</dbReference>
<comment type="caution">
    <text evidence="7">The sequence shown here is derived from an EMBL/GenBank/DDBJ whole genome shotgun (WGS) entry which is preliminary data.</text>
</comment>
<protein>
    <recommendedName>
        <fullName evidence="9">Ras GEF</fullName>
    </recommendedName>
</protein>
<accession>A0AAD5X3Q4</accession>
<evidence type="ECO:0000256" key="1">
    <source>
        <dbReference type="ARBA" id="ARBA00022658"/>
    </source>
</evidence>
<dbReference type="InterPro" id="IPR023578">
    <property type="entry name" value="Ras_GEF_dom_sf"/>
</dbReference>
<feature type="domain" description="Ras-GEF" evidence="4">
    <location>
        <begin position="856"/>
        <end position="1116"/>
    </location>
</feature>
<feature type="region of interest" description="Disordered" evidence="3">
    <location>
        <begin position="485"/>
        <end position="608"/>
    </location>
</feature>
<dbReference type="InterPro" id="IPR036964">
    <property type="entry name" value="RASGEF_cat_dom_sf"/>
</dbReference>
<feature type="region of interest" description="Disordered" evidence="3">
    <location>
        <begin position="264"/>
        <end position="304"/>
    </location>
</feature>
<evidence type="ECO:0000256" key="3">
    <source>
        <dbReference type="SAM" id="MobiDB-lite"/>
    </source>
</evidence>
<feature type="compositionally biased region" description="Low complexity" evidence="3">
    <location>
        <begin position="588"/>
        <end position="605"/>
    </location>
</feature>
<dbReference type="Gene3D" id="1.20.870.10">
    <property type="entry name" value="Son of sevenless (SoS) protein Chain: S domain 1"/>
    <property type="match status" value="1"/>
</dbReference>
<feature type="domain" description="WW" evidence="5">
    <location>
        <begin position="51"/>
        <end position="79"/>
    </location>
</feature>
<dbReference type="EMBL" id="JADGJD010000195">
    <property type="protein sequence ID" value="KAJ3053598.1"/>
    <property type="molecule type" value="Genomic_DNA"/>
</dbReference>
<evidence type="ECO:0008006" key="9">
    <source>
        <dbReference type="Google" id="ProtNLM"/>
    </source>
</evidence>
<keyword evidence="8" id="KW-1185">Reference proteome</keyword>